<proteinExistence type="inferred from homology"/>
<dbReference type="FunFam" id="3.40.50.720:FF:000924">
    <property type="entry name" value="GDP-mannose 4,6 dehydratase"/>
    <property type="match status" value="1"/>
</dbReference>
<dbReference type="GO" id="GO:0070401">
    <property type="term" value="F:NADP+ binding"/>
    <property type="evidence" value="ECO:0007669"/>
    <property type="project" value="UniProtKB-UniRule"/>
</dbReference>
<keyword evidence="5 7" id="KW-0456">Lyase</keyword>
<gene>
    <name evidence="7" type="primary">gmd</name>
    <name evidence="9" type="ORF">CL55_00002910</name>
</gene>
<evidence type="ECO:0000256" key="1">
    <source>
        <dbReference type="ARBA" id="ARBA00000188"/>
    </source>
</evidence>
<dbReference type="STRING" id="1835254.CL55_00002910"/>
<sequence>MSKKALIIGITGQDGAYLAKHLLSKGYEVTGSSRDVMASLFNNLNTLGIRDQVNLISVSINDFRSVFNAIQVYDPDEIYNLAGQTSVGLSFDQPVEAIESIAIGTLNILEVIRLLNKPVRFYNAGSSECFGDTGNLPANENTPFAPRSPYAVAKSTAKWLINSYRESYGIYACTGILFNHESPLRPERFVTQKIIAGAAKIKAGQLEVLQLGNLDISRDWGWAPEYVDAMWLMMQQDKSDDFVIATGRMESLKYFAAKAFEYFDLDWQAHVEIESSFFRPNEILCSIGDPSKAIKMLNWKHPTDIDGVIEMMCEAQAKKYLN</sequence>
<evidence type="ECO:0000313" key="9">
    <source>
        <dbReference type="EMBL" id="AKD24624.1"/>
    </source>
</evidence>
<dbReference type="Gene3D" id="3.40.50.720">
    <property type="entry name" value="NAD(P)-binding Rossmann-like Domain"/>
    <property type="match status" value="1"/>
</dbReference>
<evidence type="ECO:0000256" key="5">
    <source>
        <dbReference type="ARBA" id="ARBA00023239"/>
    </source>
</evidence>
<comment type="similarity">
    <text evidence="3 7">Belongs to the NAD(P)-dependent epimerase/dehydratase family. GDP-mannose 4,6-dehydratase subfamily.</text>
</comment>
<dbReference type="InterPro" id="IPR006368">
    <property type="entry name" value="GDP_Man_deHydtase"/>
</dbReference>
<feature type="active site" evidence="7">
    <location>
        <position position="155"/>
    </location>
</feature>
<dbReference type="HAMAP" id="MF_00955">
    <property type="entry name" value="GDP_Man_dehydratase"/>
    <property type="match status" value="1"/>
</dbReference>
<evidence type="ECO:0000256" key="4">
    <source>
        <dbReference type="ARBA" id="ARBA00011989"/>
    </source>
</evidence>
<comment type="cofactor">
    <cofactor evidence="2 7">
        <name>NADP(+)</name>
        <dbReference type="ChEBI" id="CHEBI:58349"/>
    </cofactor>
</comment>
<evidence type="ECO:0000256" key="2">
    <source>
        <dbReference type="ARBA" id="ARBA00001937"/>
    </source>
</evidence>
<comment type="catalytic activity">
    <reaction evidence="1 7">
        <text>GDP-alpha-D-mannose = GDP-4-dehydro-alpha-D-rhamnose + H2O</text>
        <dbReference type="Rhea" id="RHEA:23820"/>
        <dbReference type="ChEBI" id="CHEBI:15377"/>
        <dbReference type="ChEBI" id="CHEBI:57527"/>
        <dbReference type="ChEBI" id="CHEBI:57964"/>
        <dbReference type="EC" id="4.2.1.47"/>
    </reaction>
</comment>
<dbReference type="GO" id="GO:0008446">
    <property type="term" value="F:GDP-mannose 4,6-dehydratase activity"/>
    <property type="evidence" value="ECO:0007669"/>
    <property type="project" value="UniProtKB-UniRule"/>
</dbReference>
<feature type="domain" description="NAD(P)-binding" evidence="8">
    <location>
        <begin position="6"/>
        <end position="312"/>
    </location>
</feature>
<evidence type="ECO:0000256" key="6">
    <source>
        <dbReference type="ARBA" id="ARBA00059383"/>
    </source>
</evidence>
<keyword evidence="7" id="KW-0521">NADP</keyword>
<dbReference type="GO" id="GO:0042351">
    <property type="term" value="P:'de novo' GDP-L-fucose biosynthetic process"/>
    <property type="evidence" value="ECO:0007669"/>
    <property type="project" value="TreeGrafter"/>
</dbReference>
<dbReference type="PANTHER" id="PTHR43715">
    <property type="entry name" value="GDP-MANNOSE 4,6-DEHYDRATASE"/>
    <property type="match status" value="1"/>
</dbReference>
<comment type="function">
    <text evidence="6 7">Catalyzes the conversion of GDP-D-mannose to GDP-4-dehydro-6-deoxy-D-mannose.</text>
</comment>
<dbReference type="Proteomes" id="UP000061135">
    <property type="component" value="Chromosome"/>
</dbReference>
<keyword evidence="10" id="KW-1185">Reference proteome</keyword>
<dbReference type="Pfam" id="PF16363">
    <property type="entry name" value="GDP_Man_Dehyd"/>
    <property type="match status" value="1"/>
</dbReference>
<dbReference type="SUPFAM" id="SSF51735">
    <property type="entry name" value="NAD(P)-binding Rossmann-fold domains"/>
    <property type="match status" value="1"/>
</dbReference>
<dbReference type="EC" id="4.2.1.47" evidence="4 7"/>
<dbReference type="KEGG" id="pdq:CL55_00002910"/>
<comment type="caution">
    <text evidence="7">Lacks conserved residue(s) required for the propagation of feature annotation.</text>
</comment>
<dbReference type="InterPro" id="IPR016040">
    <property type="entry name" value="NAD(P)-bd_dom"/>
</dbReference>
<dbReference type="PANTHER" id="PTHR43715:SF1">
    <property type="entry name" value="GDP-MANNOSE 4,6 DEHYDRATASE"/>
    <property type="match status" value="1"/>
</dbReference>
<dbReference type="HOGENOM" id="CLU_007383_14_0_4"/>
<organism evidence="9 10">
    <name type="scientific">Polynucleobacter duraquae</name>
    <dbReference type="NCBI Taxonomy" id="1835254"/>
    <lineage>
        <taxon>Bacteria</taxon>
        <taxon>Pseudomonadati</taxon>
        <taxon>Pseudomonadota</taxon>
        <taxon>Betaproteobacteria</taxon>
        <taxon>Burkholderiales</taxon>
        <taxon>Burkholderiaceae</taxon>
        <taxon>Polynucleobacter</taxon>
    </lineage>
</organism>
<evidence type="ECO:0000313" key="10">
    <source>
        <dbReference type="Proteomes" id="UP000061135"/>
    </source>
</evidence>
<evidence type="ECO:0000259" key="8">
    <source>
        <dbReference type="Pfam" id="PF16363"/>
    </source>
</evidence>
<dbReference type="PATRIC" id="fig|576611.7.peg.293"/>
<dbReference type="EMBL" id="CP007501">
    <property type="protein sequence ID" value="AKD24624.1"/>
    <property type="molecule type" value="Genomic_DNA"/>
</dbReference>
<accession>A0A0E3UZR9</accession>
<dbReference type="OrthoDB" id="9779041at2"/>
<dbReference type="CDD" id="cd05260">
    <property type="entry name" value="GDP_MD_SDR_e"/>
    <property type="match status" value="1"/>
</dbReference>
<dbReference type="Gene3D" id="3.90.25.10">
    <property type="entry name" value="UDP-galactose 4-epimerase, domain 1"/>
    <property type="match status" value="1"/>
</dbReference>
<evidence type="ECO:0000256" key="3">
    <source>
        <dbReference type="ARBA" id="ARBA00009263"/>
    </source>
</evidence>
<name>A0A0E3UZR9_9BURK</name>
<dbReference type="InterPro" id="IPR036291">
    <property type="entry name" value="NAD(P)-bd_dom_sf"/>
</dbReference>
<protein>
    <recommendedName>
        <fullName evidence="4 7">GDP-mannose 4,6-dehydratase</fullName>
        <ecNumber evidence="4 7">4.2.1.47</ecNumber>
    </recommendedName>
    <alternativeName>
        <fullName evidence="7">GDP-D-mannose dehydratase</fullName>
    </alternativeName>
</protein>
<dbReference type="AlphaFoldDB" id="A0A0E3UZR9"/>
<dbReference type="RefSeq" id="WP_046329562.1">
    <property type="nucleotide sequence ID" value="NZ_CP007501.1"/>
</dbReference>
<reference evidence="9 10" key="1">
    <citation type="submission" date="2014-03" db="EMBL/GenBank/DDBJ databases">
        <title>Genome of Polynucleobacter strain MWH-MoK4.</title>
        <authorList>
            <person name="Hahn M.W."/>
        </authorList>
    </citation>
    <scope>NUCLEOTIDE SEQUENCE [LARGE SCALE GENOMIC DNA]</scope>
    <source>
        <strain evidence="9 10">MWH-MoK4</strain>
    </source>
</reference>
<evidence type="ECO:0000256" key="7">
    <source>
        <dbReference type="HAMAP-Rule" id="MF_00955"/>
    </source>
</evidence>